<dbReference type="HOGENOM" id="CLU_558924_0_0_1"/>
<organism evidence="1 2">
    <name type="scientific">Amanita muscaria (strain Koide BX008)</name>
    <dbReference type="NCBI Taxonomy" id="946122"/>
    <lineage>
        <taxon>Eukaryota</taxon>
        <taxon>Fungi</taxon>
        <taxon>Dikarya</taxon>
        <taxon>Basidiomycota</taxon>
        <taxon>Agaricomycotina</taxon>
        <taxon>Agaricomycetes</taxon>
        <taxon>Agaricomycetidae</taxon>
        <taxon>Agaricales</taxon>
        <taxon>Pluteineae</taxon>
        <taxon>Amanitaceae</taxon>
        <taxon>Amanita</taxon>
    </lineage>
</organism>
<sequence>MNDFSDTLLARITYADGADIEATKACLEGTGTEILDEIKGWVTPTHANALQVLWLSGPAGAGQLAIAHSVSRWWMEKMGASGLASVSTVRTPALATTADVTQRWRKSPQEPLTNIPGGIAEPVVIVIDAPDESQSGGPLSRSHILSILASDVPQLQSNFRIPFPSRPLLDIGASAHGDYKELKALAIKTSLSSLGSQRFIRTGAPRMRIHQICTGTPYKKRALRRTHAEEGKELLDTMYALILRSILGDRPQDSTINRFHSVLRIVLSTLEPLPMDSLRPCLLRCGGHPSLVGISAHWCLGSVYAYPPLHSAFHEFLAARDRSGPFLVDVENLESSYLRNSEIADSGEGIKTRSNAVAVLRLAAGNDIQAIPSSLNTTVRSIPFALNSTLNQFVTAVVLKYESTPTARTPQRLIYGVGSNFLPTLKLSSNNEPVPAISENGIGRVDIPAYLLEGSRGAYKPARTALSVHARRSTFRLPPNPSTLSCLP</sequence>
<dbReference type="OrthoDB" id="163438at2759"/>
<dbReference type="AlphaFoldDB" id="A0A0C2W4H7"/>
<name>A0A0C2W4H7_AMAMK</name>
<accession>A0A0C2W4H7</accession>
<reference evidence="1 2" key="1">
    <citation type="submission" date="2014-04" db="EMBL/GenBank/DDBJ databases">
        <title>Evolutionary Origins and Diversification of the Mycorrhizal Mutualists.</title>
        <authorList>
            <consortium name="DOE Joint Genome Institute"/>
            <consortium name="Mycorrhizal Genomics Consortium"/>
            <person name="Kohler A."/>
            <person name="Kuo A."/>
            <person name="Nagy L.G."/>
            <person name="Floudas D."/>
            <person name="Copeland A."/>
            <person name="Barry K.W."/>
            <person name="Cichocki N."/>
            <person name="Veneault-Fourrey C."/>
            <person name="LaButti K."/>
            <person name="Lindquist E.A."/>
            <person name="Lipzen A."/>
            <person name="Lundell T."/>
            <person name="Morin E."/>
            <person name="Murat C."/>
            <person name="Riley R."/>
            <person name="Ohm R."/>
            <person name="Sun H."/>
            <person name="Tunlid A."/>
            <person name="Henrissat B."/>
            <person name="Grigoriev I.V."/>
            <person name="Hibbett D.S."/>
            <person name="Martin F."/>
        </authorList>
    </citation>
    <scope>NUCLEOTIDE SEQUENCE [LARGE SCALE GENOMIC DNA]</scope>
    <source>
        <strain evidence="1 2">Koide BX008</strain>
    </source>
</reference>
<dbReference type="STRING" id="946122.A0A0C2W4H7"/>
<dbReference type="EMBL" id="KN818455">
    <property type="protein sequence ID" value="KIL56007.1"/>
    <property type="molecule type" value="Genomic_DNA"/>
</dbReference>
<dbReference type="InParanoid" id="A0A0C2W4H7"/>
<evidence type="ECO:0000313" key="2">
    <source>
        <dbReference type="Proteomes" id="UP000054549"/>
    </source>
</evidence>
<dbReference type="Proteomes" id="UP000054549">
    <property type="component" value="Unassembled WGS sequence"/>
</dbReference>
<proteinExistence type="predicted"/>
<gene>
    <name evidence="1" type="ORF">M378DRAFT_17468</name>
</gene>
<evidence type="ECO:0000313" key="1">
    <source>
        <dbReference type="EMBL" id="KIL56007.1"/>
    </source>
</evidence>
<keyword evidence="2" id="KW-1185">Reference proteome</keyword>
<protein>
    <submittedName>
        <fullName evidence="1">Uncharacterized protein</fullName>
    </submittedName>
</protein>
<dbReference type="Gene3D" id="2.40.30.10">
    <property type="entry name" value="Translation factors"/>
    <property type="match status" value="1"/>
</dbReference>